<dbReference type="Gene3D" id="3.40.30.10">
    <property type="entry name" value="Glutaredoxin"/>
    <property type="match status" value="1"/>
</dbReference>
<proteinExistence type="predicted"/>
<dbReference type="CDD" id="cd02947">
    <property type="entry name" value="TRX_family"/>
    <property type="match status" value="1"/>
</dbReference>
<evidence type="ECO:0008006" key="3">
    <source>
        <dbReference type="Google" id="ProtNLM"/>
    </source>
</evidence>
<name>A0ABN6N5K7_9BACT</name>
<accession>A0ABN6N5K7</accession>
<dbReference type="InterPro" id="IPR036249">
    <property type="entry name" value="Thioredoxin-like_sf"/>
</dbReference>
<reference evidence="2" key="1">
    <citation type="journal article" date="2022" name="Int. J. Syst. Evol. Microbiol.">
        <title>Anaeromyxobacter oryzae sp. nov., Anaeromyxobacter diazotrophicus sp. nov. and Anaeromyxobacter paludicola sp. nov., isolated from paddy soils.</title>
        <authorList>
            <person name="Itoh H."/>
            <person name="Xu Z."/>
            <person name="Mise K."/>
            <person name="Masuda Y."/>
            <person name="Ushijima N."/>
            <person name="Hayakawa C."/>
            <person name="Shiratori Y."/>
            <person name="Senoo K."/>
        </authorList>
    </citation>
    <scope>NUCLEOTIDE SEQUENCE [LARGE SCALE GENOMIC DNA]</scope>
    <source>
        <strain evidence="2">Red630</strain>
    </source>
</reference>
<protein>
    <recommendedName>
        <fullName evidence="3">Thioredoxin</fullName>
    </recommendedName>
</protein>
<gene>
    <name evidence="1" type="ORF">AMPC_14140</name>
</gene>
<dbReference type="RefSeq" id="WP_248345484.1">
    <property type="nucleotide sequence ID" value="NZ_AP025592.1"/>
</dbReference>
<sequence length="143" mass="14884">MPVFRCTACGAVNRVGSPAGGSECARCKRALDVSGAPQEVDAASLVSALRSSPAPVLVDFSAGEAPAELRRIARDQAGDLLVLTVDPGAEPAAARAYDVERSPTFILFSRGAEVRRAEALPPEGELLRWCEAPARPTQAARAG</sequence>
<organism evidence="1 2">
    <name type="scientific">Anaeromyxobacter paludicola</name>
    <dbReference type="NCBI Taxonomy" id="2918171"/>
    <lineage>
        <taxon>Bacteria</taxon>
        <taxon>Pseudomonadati</taxon>
        <taxon>Myxococcota</taxon>
        <taxon>Myxococcia</taxon>
        <taxon>Myxococcales</taxon>
        <taxon>Cystobacterineae</taxon>
        <taxon>Anaeromyxobacteraceae</taxon>
        <taxon>Anaeromyxobacter</taxon>
    </lineage>
</organism>
<evidence type="ECO:0000313" key="2">
    <source>
        <dbReference type="Proteomes" id="UP001162734"/>
    </source>
</evidence>
<dbReference type="SUPFAM" id="SSF52833">
    <property type="entry name" value="Thioredoxin-like"/>
    <property type="match status" value="1"/>
</dbReference>
<keyword evidence="2" id="KW-1185">Reference proteome</keyword>
<dbReference type="Proteomes" id="UP001162734">
    <property type="component" value="Chromosome"/>
</dbReference>
<evidence type="ECO:0000313" key="1">
    <source>
        <dbReference type="EMBL" id="BDG08301.1"/>
    </source>
</evidence>
<dbReference type="EMBL" id="AP025592">
    <property type="protein sequence ID" value="BDG08301.1"/>
    <property type="molecule type" value="Genomic_DNA"/>
</dbReference>